<dbReference type="Pfam" id="PF00668">
    <property type="entry name" value="Condensation"/>
    <property type="match status" value="1"/>
</dbReference>
<name>A0A815CGI9_9BILA</name>
<dbReference type="InterPro" id="IPR001242">
    <property type="entry name" value="Condensation_dom"/>
</dbReference>
<proteinExistence type="predicted"/>
<accession>A0A815CGI9</accession>
<evidence type="ECO:0000313" key="2">
    <source>
        <dbReference type="EMBL" id="CAF1284849.1"/>
    </source>
</evidence>
<dbReference type="Proteomes" id="UP000663845">
    <property type="component" value="Unassembled WGS sequence"/>
</dbReference>
<dbReference type="SUPFAM" id="SSF52777">
    <property type="entry name" value="CoA-dependent acyltransferases"/>
    <property type="match status" value="1"/>
</dbReference>
<sequence length="196" mass="22861">MFVSTLPYRLEIDFNWSFNELVQHVREKCLSILEHSHYSLQNILGDNGLNQSNASFFETMLKFTNVSEEYVDRLCWSGIDLENVTLEQPYEVALFDFMLSFIYNSRSKNNRLSFNLICSSDLFDRITAVSINRRLLYCLEQLFSSNQMISQMDTCVTPISKLNLILPEEVEEIQAVIFLRSNSIVDQGMIVYFKCI</sequence>
<evidence type="ECO:0000259" key="1">
    <source>
        <dbReference type="Pfam" id="PF00668"/>
    </source>
</evidence>
<protein>
    <recommendedName>
        <fullName evidence="1">Condensation domain-containing protein</fullName>
    </recommendedName>
</protein>
<organism evidence="2 3">
    <name type="scientific">Adineta steineri</name>
    <dbReference type="NCBI Taxonomy" id="433720"/>
    <lineage>
        <taxon>Eukaryota</taxon>
        <taxon>Metazoa</taxon>
        <taxon>Spiralia</taxon>
        <taxon>Gnathifera</taxon>
        <taxon>Rotifera</taxon>
        <taxon>Eurotatoria</taxon>
        <taxon>Bdelloidea</taxon>
        <taxon>Adinetida</taxon>
        <taxon>Adinetidae</taxon>
        <taxon>Adineta</taxon>
    </lineage>
</organism>
<dbReference type="GO" id="GO:0003824">
    <property type="term" value="F:catalytic activity"/>
    <property type="evidence" value="ECO:0007669"/>
    <property type="project" value="InterPro"/>
</dbReference>
<dbReference type="Gene3D" id="3.30.559.30">
    <property type="entry name" value="Nonribosomal peptide synthetase, condensation domain"/>
    <property type="match status" value="1"/>
</dbReference>
<comment type="caution">
    <text evidence="2">The sequence shown here is derived from an EMBL/GenBank/DDBJ whole genome shotgun (WGS) entry which is preliminary data.</text>
</comment>
<dbReference type="EMBL" id="CAJNOG010000530">
    <property type="protein sequence ID" value="CAF1284849.1"/>
    <property type="molecule type" value="Genomic_DNA"/>
</dbReference>
<evidence type="ECO:0000313" key="3">
    <source>
        <dbReference type="Proteomes" id="UP000663845"/>
    </source>
</evidence>
<reference evidence="2" key="1">
    <citation type="submission" date="2021-02" db="EMBL/GenBank/DDBJ databases">
        <authorList>
            <person name="Nowell W R."/>
        </authorList>
    </citation>
    <scope>NUCLEOTIDE SEQUENCE</scope>
</reference>
<dbReference type="AlphaFoldDB" id="A0A815CGI9"/>
<feature type="domain" description="Condensation" evidence="1">
    <location>
        <begin position="1"/>
        <end position="152"/>
    </location>
</feature>
<gene>
    <name evidence="2" type="ORF">JYZ213_LOCUS31442</name>
</gene>